<keyword evidence="7" id="KW-0206">Cytoskeleton</keyword>
<keyword evidence="6 9" id="KW-0505">Motor protein</keyword>
<comment type="subcellular location">
    <subcellularLocation>
        <location evidence="1">Cytoplasm</location>
        <location evidence="1">Cytoskeleton</location>
    </subcellularLocation>
</comment>
<keyword evidence="5 9" id="KW-0067">ATP-binding</keyword>
<feature type="domain" description="Kinesin motor" evidence="13">
    <location>
        <begin position="3"/>
        <end position="362"/>
    </location>
</feature>
<keyword evidence="2" id="KW-0963">Cytoplasm</keyword>
<evidence type="ECO:0000256" key="12">
    <source>
        <dbReference type="SAM" id="MobiDB-lite"/>
    </source>
</evidence>
<dbReference type="SMART" id="SM00129">
    <property type="entry name" value="KISc"/>
    <property type="match status" value="1"/>
</dbReference>
<dbReference type="InterPro" id="IPR001752">
    <property type="entry name" value="Kinesin_motor_dom"/>
</dbReference>
<evidence type="ECO:0000256" key="6">
    <source>
        <dbReference type="ARBA" id="ARBA00023175"/>
    </source>
</evidence>
<evidence type="ECO:0000256" key="10">
    <source>
        <dbReference type="RuleBase" id="RU000394"/>
    </source>
</evidence>
<dbReference type="GO" id="GO:0008574">
    <property type="term" value="F:plus-end-directed microtubule motor activity"/>
    <property type="evidence" value="ECO:0007669"/>
    <property type="project" value="TreeGrafter"/>
</dbReference>
<dbReference type="GO" id="GO:0008017">
    <property type="term" value="F:microtubule binding"/>
    <property type="evidence" value="ECO:0007669"/>
    <property type="project" value="InterPro"/>
</dbReference>
<dbReference type="PROSITE" id="PS50067">
    <property type="entry name" value="KINESIN_MOTOR_2"/>
    <property type="match status" value="1"/>
</dbReference>
<evidence type="ECO:0000256" key="4">
    <source>
        <dbReference type="ARBA" id="ARBA00022741"/>
    </source>
</evidence>
<evidence type="ECO:0000313" key="14">
    <source>
        <dbReference type="EMBL" id="EGW33985.1"/>
    </source>
</evidence>
<dbReference type="STRING" id="619300.G3AJT4"/>
<dbReference type="PROSITE" id="PS00411">
    <property type="entry name" value="KINESIN_MOTOR_1"/>
    <property type="match status" value="1"/>
</dbReference>
<accession>G3AJT4</accession>
<evidence type="ECO:0000256" key="11">
    <source>
        <dbReference type="SAM" id="Coils"/>
    </source>
</evidence>
<dbReference type="EMBL" id="GL996500">
    <property type="protein sequence ID" value="EGW33985.1"/>
    <property type="molecule type" value="Genomic_DNA"/>
</dbReference>
<keyword evidence="3 10" id="KW-0493">Microtubule</keyword>
<dbReference type="InParanoid" id="G3AJT4"/>
<dbReference type="GeneID" id="18875310"/>
<dbReference type="GO" id="GO:0005876">
    <property type="term" value="C:spindle microtubule"/>
    <property type="evidence" value="ECO:0007669"/>
    <property type="project" value="TreeGrafter"/>
</dbReference>
<protein>
    <recommendedName>
        <fullName evidence="10">Kinesin-like protein</fullName>
    </recommendedName>
</protein>
<dbReference type="GO" id="GO:0007018">
    <property type="term" value="P:microtubule-based movement"/>
    <property type="evidence" value="ECO:0007669"/>
    <property type="project" value="InterPro"/>
</dbReference>
<evidence type="ECO:0000256" key="7">
    <source>
        <dbReference type="ARBA" id="ARBA00023212"/>
    </source>
</evidence>
<evidence type="ECO:0000256" key="5">
    <source>
        <dbReference type="ARBA" id="ARBA00022840"/>
    </source>
</evidence>
<evidence type="ECO:0000256" key="8">
    <source>
        <dbReference type="ARBA" id="ARBA00034704"/>
    </source>
</evidence>
<keyword evidence="4 9" id="KW-0547">Nucleotide-binding</keyword>
<dbReference type="InterPro" id="IPR047149">
    <property type="entry name" value="KIF11-like"/>
</dbReference>
<feature type="compositionally biased region" description="Polar residues" evidence="12">
    <location>
        <begin position="794"/>
        <end position="808"/>
    </location>
</feature>
<feature type="region of interest" description="Disordered" evidence="12">
    <location>
        <begin position="794"/>
        <end position="851"/>
    </location>
</feature>
<dbReference type="RefSeq" id="XP_007373569.1">
    <property type="nucleotide sequence ID" value="XM_007373507.1"/>
</dbReference>
<dbReference type="InterPro" id="IPR027417">
    <property type="entry name" value="P-loop_NTPase"/>
</dbReference>
<dbReference type="InterPro" id="IPR019821">
    <property type="entry name" value="Kinesin_motor_CS"/>
</dbReference>
<dbReference type="GO" id="GO:0072686">
    <property type="term" value="C:mitotic spindle"/>
    <property type="evidence" value="ECO:0007669"/>
    <property type="project" value="TreeGrafter"/>
</dbReference>
<evidence type="ECO:0000256" key="1">
    <source>
        <dbReference type="ARBA" id="ARBA00004245"/>
    </source>
</evidence>
<dbReference type="FunFam" id="3.40.850.10:FF:000019">
    <property type="entry name" value="Kinesin-like protein KIN-5D"/>
    <property type="match status" value="1"/>
</dbReference>
<dbReference type="FunCoup" id="G3AJT4">
    <property type="interactions" value="103"/>
</dbReference>
<dbReference type="OMA" id="NNDICER"/>
<dbReference type="InterPro" id="IPR036961">
    <property type="entry name" value="Kinesin_motor_dom_sf"/>
</dbReference>
<sequence>MSNIQVVVRCRSRNQREVDARSPIVVEIPNDRCSIDDPYITVNYNHITTTNTNTSSSTGSSSPLLSNQRTYKVDQVYGSQADQSLVFKNVALPLFNEFFNGFNVTILAYGQTGTGKTFTMCGNEPDIDKLEECDENIGIIPRVLHELFSKLKDSDCDYVVKCSYLELYNEDLKDLLQEDARPLKIYEQNGKSGKSIKIQNLCERQITDYKQGFKYLKMGLDKRKTAATKLNDVSSRSHTIFTINLYKNHGEQDLSGDSRYHIAKMNLVDLAGSENVNRSGSIVKETGSINQSLLTLGRVINTLSEQKPNQHIPYRESKLTRLLQDSIGGNTKTTLIATISPAKVNIDETCSTLDYASKAKNIKNIPQIGHESDSIMKKTLVKNLSVEIVRLNSDLVATRSKNGIYLDPENYQDLVQENESLKTSLKESQLANESIRFKLQEVKESSKVEIDKIKSRMNKLDGKNKQLSTDNHALLSETQKMSIENEQLRQKLNRVSVQMTHSSDKLSKVLFENLNSSITTIKDTITKDSQKHNIDDLIQAQLQLTSQLEKYNHDIDLKVKASNDKVRSLVNDGLSNILDNYRLLSDKISTNQREYIISLQQQISQLKQSNEQLATYLSTDRLALLSNNLSEQITGITESVFTEFKNTIIKSIDDNKNKLCNSQLQAVRGNVDKESQILQQHMMSWRQELSNIFPSIEKEVGAHDQNVQSSMKSAANFGKQGQERINELLHESNTFSLSDIPQPDITKLETISKNLSTDHDKLVEDLTHVKNNLGEIELFDAKNAFKISPIKIAQSTASPDKKQSTPSRRSPPAQVSRIARASTIVGSVRNRDDTKIPKLNRSKSFDDKENRNVKRRKILQLIDNQ</sequence>
<evidence type="ECO:0000256" key="9">
    <source>
        <dbReference type="PROSITE-ProRule" id="PRU00283"/>
    </source>
</evidence>
<comment type="similarity">
    <text evidence="8">Belongs to the TRAFAC class myosin-kinesin ATPase superfamily. Kinesin family. KIN-5/BimC subfamily.</text>
</comment>
<dbReference type="GO" id="GO:0005524">
    <property type="term" value="F:ATP binding"/>
    <property type="evidence" value="ECO:0007669"/>
    <property type="project" value="UniProtKB-UniRule"/>
</dbReference>
<dbReference type="GO" id="GO:0000073">
    <property type="term" value="P:initial mitotic spindle pole body separation"/>
    <property type="evidence" value="ECO:0007669"/>
    <property type="project" value="TreeGrafter"/>
</dbReference>
<dbReference type="Gene3D" id="3.40.850.10">
    <property type="entry name" value="Kinesin motor domain"/>
    <property type="match status" value="1"/>
</dbReference>
<dbReference type="AlphaFoldDB" id="G3AJT4"/>
<keyword evidence="11" id="KW-0175">Coiled coil</keyword>
<dbReference type="PRINTS" id="PR00380">
    <property type="entry name" value="KINESINHEAVY"/>
</dbReference>
<keyword evidence="15" id="KW-1185">Reference proteome</keyword>
<reference evidence="14 15" key="1">
    <citation type="journal article" date="2011" name="Proc. Natl. Acad. Sci. U.S.A.">
        <title>Comparative genomics of xylose-fermenting fungi for enhanced biofuel production.</title>
        <authorList>
            <person name="Wohlbach D.J."/>
            <person name="Kuo A."/>
            <person name="Sato T.K."/>
            <person name="Potts K.M."/>
            <person name="Salamov A.A."/>
            <person name="LaButti K.M."/>
            <person name="Sun H."/>
            <person name="Clum A."/>
            <person name="Pangilinan J.L."/>
            <person name="Lindquist E.A."/>
            <person name="Lucas S."/>
            <person name="Lapidus A."/>
            <person name="Jin M."/>
            <person name="Gunawan C."/>
            <person name="Balan V."/>
            <person name="Dale B.E."/>
            <person name="Jeffries T.W."/>
            <person name="Zinkel R."/>
            <person name="Barry K.W."/>
            <person name="Grigoriev I.V."/>
            <person name="Gasch A.P."/>
        </authorList>
    </citation>
    <scope>NUCLEOTIDE SEQUENCE [LARGE SCALE GENOMIC DNA]</scope>
    <source>
        <strain evidence="15">NRRL Y-27907 / 11-Y1</strain>
    </source>
</reference>
<dbReference type="SUPFAM" id="SSF52540">
    <property type="entry name" value="P-loop containing nucleoside triphosphate hydrolases"/>
    <property type="match status" value="1"/>
</dbReference>
<feature type="binding site" evidence="9">
    <location>
        <begin position="110"/>
        <end position="117"/>
    </location>
    <ligand>
        <name>ATP</name>
        <dbReference type="ChEBI" id="CHEBI:30616"/>
    </ligand>
</feature>
<evidence type="ECO:0000256" key="3">
    <source>
        <dbReference type="ARBA" id="ARBA00022701"/>
    </source>
</evidence>
<dbReference type="KEGG" id="spaa:SPAPADRAFT_70205"/>
<evidence type="ECO:0000313" key="15">
    <source>
        <dbReference type="Proteomes" id="UP000000709"/>
    </source>
</evidence>
<dbReference type="Proteomes" id="UP000000709">
    <property type="component" value="Unassembled WGS sequence"/>
</dbReference>
<name>G3AJT4_SPAPN</name>
<dbReference type="OrthoDB" id="3176171at2759"/>
<evidence type="ECO:0000256" key="2">
    <source>
        <dbReference type="ARBA" id="ARBA00022490"/>
    </source>
</evidence>
<organism evidence="15">
    <name type="scientific">Spathaspora passalidarum (strain NRRL Y-27907 / 11-Y1)</name>
    <dbReference type="NCBI Taxonomy" id="619300"/>
    <lineage>
        <taxon>Eukaryota</taxon>
        <taxon>Fungi</taxon>
        <taxon>Dikarya</taxon>
        <taxon>Ascomycota</taxon>
        <taxon>Saccharomycotina</taxon>
        <taxon>Pichiomycetes</taxon>
        <taxon>Debaryomycetaceae</taxon>
        <taxon>Spathaspora</taxon>
    </lineage>
</organism>
<dbReference type="HOGENOM" id="CLU_001485_33_3_1"/>
<evidence type="ECO:0000259" key="13">
    <source>
        <dbReference type="PROSITE" id="PS50067"/>
    </source>
</evidence>
<dbReference type="Pfam" id="PF00225">
    <property type="entry name" value="Kinesin"/>
    <property type="match status" value="1"/>
</dbReference>
<proteinExistence type="inferred from homology"/>
<dbReference type="PANTHER" id="PTHR47970:SF12">
    <property type="entry name" value="KINESIN FAMILY MEMBER 11"/>
    <property type="match status" value="1"/>
</dbReference>
<dbReference type="GO" id="GO:0005634">
    <property type="term" value="C:nucleus"/>
    <property type="evidence" value="ECO:0007669"/>
    <property type="project" value="TreeGrafter"/>
</dbReference>
<gene>
    <name evidence="14" type="ORF">SPAPADRAFT_70205</name>
</gene>
<feature type="coiled-coil region" evidence="11">
    <location>
        <begin position="411"/>
        <end position="470"/>
    </location>
</feature>
<dbReference type="eggNOG" id="KOG0243">
    <property type="taxonomic scope" value="Eukaryota"/>
</dbReference>
<dbReference type="PANTHER" id="PTHR47970">
    <property type="entry name" value="KINESIN-LIKE PROTEIN KIF11"/>
    <property type="match status" value="1"/>
</dbReference>